<organism evidence="7">
    <name type="scientific">Thrips palmi</name>
    <name type="common">Melon thrips</name>
    <dbReference type="NCBI Taxonomy" id="161013"/>
    <lineage>
        <taxon>Eukaryota</taxon>
        <taxon>Metazoa</taxon>
        <taxon>Ecdysozoa</taxon>
        <taxon>Arthropoda</taxon>
        <taxon>Hexapoda</taxon>
        <taxon>Insecta</taxon>
        <taxon>Pterygota</taxon>
        <taxon>Neoptera</taxon>
        <taxon>Paraneoptera</taxon>
        <taxon>Thysanoptera</taxon>
        <taxon>Terebrantia</taxon>
        <taxon>Thripoidea</taxon>
        <taxon>Thripidae</taxon>
        <taxon>Thrips</taxon>
    </lineage>
</organism>
<dbReference type="SUPFAM" id="SSF51445">
    <property type="entry name" value="(Trans)glycosidases"/>
    <property type="match status" value="1"/>
</dbReference>
<evidence type="ECO:0000313" key="6">
    <source>
        <dbReference type="Proteomes" id="UP000515158"/>
    </source>
</evidence>
<dbReference type="CDD" id="cd06565">
    <property type="entry name" value="GH20_GcnA-like"/>
    <property type="match status" value="1"/>
</dbReference>
<evidence type="ECO:0000313" key="7">
    <source>
        <dbReference type="RefSeq" id="XP_034243232.1"/>
    </source>
</evidence>
<dbReference type="PANTHER" id="PTHR21040">
    <property type="entry name" value="BCDNA.GH04120"/>
    <property type="match status" value="1"/>
</dbReference>
<dbReference type="Gene3D" id="3.20.20.80">
    <property type="entry name" value="Glycosidases"/>
    <property type="match status" value="1"/>
</dbReference>
<evidence type="ECO:0000256" key="1">
    <source>
        <dbReference type="ARBA" id="ARBA00001231"/>
    </source>
</evidence>
<dbReference type="PANTHER" id="PTHR21040:SF8">
    <property type="entry name" value="BCDNA.GH04120"/>
    <property type="match status" value="1"/>
</dbReference>
<keyword evidence="4" id="KW-0378">Hydrolase</keyword>
<dbReference type="InterPro" id="IPR017853">
    <property type="entry name" value="GH"/>
</dbReference>
<protein>
    <recommendedName>
        <fullName evidence="3">beta-N-acetylhexosaminidase</fullName>
        <ecNumber evidence="3">3.2.1.52</ecNumber>
    </recommendedName>
</protein>
<keyword evidence="6" id="KW-1185">Reference proteome</keyword>
<dbReference type="AlphaFoldDB" id="A0A6P8Z8E9"/>
<evidence type="ECO:0000256" key="3">
    <source>
        <dbReference type="ARBA" id="ARBA00012663"/>
    </source>
</evidence>
<proteinExistence type="inferred from homology"/>
<accession>A0A6P8Z8E9</accession>
<comment type="catalytic activity">
    <reaction evidence="1">
        <text>Hydrolysis of terminal non-reducing N-acetyl-D-hexosamine residues in N-acetyl-beta-D-hexosaminides.</text>
        <dbReference type="EC" id="3.2.1.52"/>
    </reaction>
</comment>
<comment type="similarity">
    <text evidence="2">Belongs to the glycosyl hydrolase 20 family.</text>
</comment>
<dbReference type="GO" id="GO:0004563">
    <property type="term" value="F:beta-N-acetylhexosaminidase activity"/>
    <property type="evidence" value="ECO:0007669"/>
    <property type="project" value="UniProtKB-EC"/>
</dbReference>
<evidence type="ECO:0000256" key="4">
    <source>
        <dbReference type="ARBA" id="ARBA00022801"/>
    </source>
</evidence>
<reference evidence="7" key="1">
    <citation type="submission" date="2025-08" db="UniProtKB">
        <authorList>
            <consortium name="RefSeq"/>
        </authorList>
    </citation>
    <scope>IDENTIFICATION</scope>
    <source>
        <tissue evidence="7">Total insect</tissue>
    </source>
</reference>
<dbReference type="OrthoDB" id="47475at2759"/>
<evidence type="ECO:0000256" key="2">
    <source>
        <dbReference type="ARBA" id="ARBA00006285"/>
    </source>
</evidence>
<dbReference type="RefSeq" id="XP_034243232.1">
    <property type="nucleotide sequence ID" value="XM_034387341.1"/>
</dbReference>
<dbReference type="KEGG" id="tpal:117646422"/>
<dbReference type="EC" id="3.2.1.52" evidence="3"/>
<dbReference type="InterPro" id="IPR038901">
    <property type="entry name" value="HEXDC-like"/>
</dbReference>
<dbReference type="GO" id="GO:0005975">
    <property type="term" value="P:carbohydrate metabolic process"/>
    <property type="evidence" value="ECO:0007669"/>
    <property type="project" value="InterPro"/>
</dbReference>
<dbReference type="Proteomes" id="UP000515158">
    <property type="component" value="Unplaced"/>
</dbReference>
<dbReference type="GeneID" id="117646422"/>
<dbReference type="InterPro" id="IPR015883">
    <property type="entry name" value="Glyco_hydro_20_cat"/>
</dbReference>
<dbReference type="InParanoid" id="A0A6P8Z8E9"/>
<gene>
    <name evidence="7" type="primary">LOC117646422</name>
</gene>
<name>A0A6P8Z8E9_THRPL</name>
<feature type="domain" description="Glycoside hydrolase family 20 catalytic" evidence="5">
    <location>
        <begin position="62"/>
        <end position="212"/>
    </location>
</feature>
<sequence>MDELISSTQRLVHLDLKGAPPKLSYLEKLIPLFKEWGATGLLLEWEDTFPYHGGLTVVGSKKQSGRPYSEEEIKRILQMAKESGLCTIPLVQTFGHLEYLLKHEEWQCLREVPRYPSSICPSHPNTQDVVWEMVKQVIDFHSDNSDLEYLHIGADEVWHLGLCELCAQRCGSTADGRAQLFVDHVLSIARRIKESYSKLKLIMWDDMLRSVPVSVLKNFGLGQYVEPMVWLYFAGDGFTLPEGMWDRYSSVFSSVWIASAFKGATGSCQQLPVLPHHVSNHEQWLKELPIIASKFDNYRGIALTGWSRYDHFATLCEMLPVSLPSLALCLRVWIKNGFSVEDVQHVARTLGFSNSSLLGMELFPRPKPIPEDLSFPGWKALSSMEVFCNLEHQSRIHLDSSQIKTWLNPWQVKNSFGNPMHVETFIPPLTQLLLELGNVERFLRESLEPLVFSEAIEEWVATWIDPLREQVQKLLDDARAQIKTEDVFPLVHLYLPHLSNMQQWAFHL</sequence>
<evidence type="ECO:0000259" key="5">
    <source>
        <dbReference type="Pfam" id="PF00728"/>
    </source>
</evidence>
<dbReference type="Pfam" id="PF00728">
    <property type="entry name" value="Glyco_hydro_20"/>
    <property type="match status" value="1"/>
</dbReference>